<evidence type="ECO:0000313" key="1">
    <source>
        <dbReference type="Proteomes" id="UP000887579"/>
    </source>
</evidence>
<dbReference type="WBParaSite" id="ES5_v2.g611.t1">
    <property type="protein sequence ID" value="ES5_v2.g611.t1"/>
    <property type="gene ID" value="ES5_v2.g611"/>
</dbReference>
<reference evidence="2" key="1">
    <citation type="submission" date="2022-11" db="UniProtKB">
        <authorList>
            <consortium name="WormBaseParasite"/>
        </authorList>
    </citation>
    <scope>IDENTIFICATION</scope>
</reference>
<sequence length="618" mass="71151">MLAQLIQQCLEVNEFGEQRCKLLHCFCIISDISFIRRVFAAFIYAAETLEQLLQFTAFASTVVLHFPSAMLEGLKELVKRPNTYVSIAMLEGLKELVKRPNTYVSMFNDKSQRFQTFFNITNLLRWAKETADNSGLQTSMFGLRYDQFVDTISIAELGGLLVRFGVTSLAAFLENLEKMNEESFDKFVIAVEFITEISGAAPMESGISYTISRYLSVVYVHCLRLIDLNQTPRYGTAAVVKLDRMFKHVLCQKWKFSKNCFVSIFVKEVLMSSKELFGIGIDLSGLRDYFTDGTIDSSLLPNMKNLETSLLKEYRDTTVRNERARELVHSGIFKKKEKREHIISPLSSECMRAHFFFFTFQWLVMVPPEAPDCKEIIYDALALREVTNSIVDVLCADKHLTSYYHMGDWYEEKFFLSDHVEITRKLDTIPICYNLMGIIARAPYPTFFCIAPLITAELAVIVNRCELTLYKNDAMQKPMLDKIEKIFVLISKAQILTNIMPLIFAVICRCTMHECSSILIELWRILTLIRPTEEKNLNDLMSELNLRLHESPREIIPMPECPSLQLLKIMNLIVQRNAEKMQNLGYKIISLFPPEPEEDAWEQGPLFPVIAVNDPLKR</sequence>
<proteinExistence type="predicted"/>
<protein>
    <submittedName>
        <fullName evidence="2">Integrator complex subunit 5 C-terminal domain-containing protein</fullName>
    </submittedName>
</protein>
<dbReference type="Proteomes" id="UP000887579">
    <property type="component" value="Unplaced"/>
</dbReference>
<name>A0AC34GPF7_9BILA</name>
<organism evidence="1 2">
    <name type="scientific">Panagrolaimus sp. ES5</name>
    <dbReference type="NCBI Taxonomy" id="591445"/>
    <lineage>
        <taxon>Eukaryota</taxon>
        <taxon>Metazoa</taxon>
        <taxon>Ecdysozoa</taxon>
        <taxon>Nematoda</taxon>
        <taxon>Chromadorea</taxon>
        <taxon>Rhabditida</taxon>
        <taxon>Tylenchina</taxon>
        <taxon>Panagrolaimomorpha</taxon>
        <taxon>Panagrolaimoidea</taxon>
        <taxon>Panagrolaimidae</taxon>
        <taxon>Panagrolaimus</taxon>
    </lineage>
</organism>
<evidence type="ECO:0000313" key="2">
    <source>
        <dbReference type="WBParaSite" id="ES5_v2.g611.t1"/>
    </source>
</evidence>
<accession>A0AC34GPF7</accession>